<evidence type="ECO:0000313" key="2">
    <source>
        <dbReference type="EMBL" id="ACZ21710.1"/>
    </source>
</evidence>
<dbReference type="RefSeq" id="WP_012866779.1">
    <property type="nucleotide sequence ID" value="NC_013521.1"/>
</dbReference>
<dbReference type="eggNOG" id="COG3166">
    <property type="taxonomic scope" value="Bacteria"/>
</dbReference>
<keyword evidence="1" id="KW-0472">Membrane</keyword>
<dbReference type="Proteomes" id="UP000000322">
    <property type="component" value="Chromosome"/>
</dbReference>
<dbReference type="AlphaFoldDB" id="D1BGZ0"/>
<keyword evidence="3" id="KW-1185">Reference proteome</keyword>
<evidence type="ECO:0000313" key="3">
    <source>
        <dbReference type="Proteomes" id="UP000000322"/>
    </source>
</evidence>
<evidence type="ECO:0000256" key="1">
    <source>
        <dbReference type="SAM" id="Phobius"/>
    </source>
</evidence>
<dbReference type="OrthoDB" id="5196233at2"/>
<feature type="transmembrane region" description="Helical" evidence="1">
    <location>
        <begin position="45"/>
        <end position="65"/>
    </location>
</feature>
<proteinExistence type="predicted"/>
<dbReference type="STRING" id="446469.Sked_17830"/>
<sequence>MTALKIARRPQQTSMLDGVPPRAQVNLLPQETVAARGIRGLQRKLVYAMLGFVVLVVIIVFFTSMRVDNAQADLEREQQRTSDLLLEQSKYIEVTAVKARLVTTQAALLFASSTEVRWSDFFAYVAGATPEGVLITSLTAQTADPTAGPPTSADPLQDEGLGMITIGATSATRPDVTAWSRALNRVPGFADARVLVSSQVDGEGLEWFETTVTVRVLETALSNAAGMEGTG</sequence>
<dbReference type="HOGENOM" id="CLU_102861_0_0_11"/>
<name>D1BGZ0_SANKS</name>
<accession>D1BGZ0</accession>
<reference evidence="2 3" key="1">
    <citation type="journal article" date="2009" name="Stand. Genomic Sci.">
        <title>Complete genome sequence of Sanguibacter keddieii type strain (ST-74).</title>
        <authorList>
            <person name="Ivanova N."/>
            <person name="Sikorski J."/>
            <person name="Sims D."/>
            <person name="Brettin T."/>
            <person name="Detter J.C."/>
            <person name="Han C."/>
            <person name="Lapidus A."/>
            <person name="Copeland A."/>
            <person name="Glavina Del Rio T."/>
            <person name="Nolan M."/>
            <person name="Chen F."/>
            <person name="Lucas S."/>
            <person name="Tice H."/>
            <person name="Cheng J.F."/>
            <person name="Bruce D."/>
            <person name="Goodwin L."/>
            <person name="Pitluck S."/>
            <person name="Pati A."/>
            <person name="Mavromatis K."/>
            <person name="Chen A."/>
            <person name="Palaniappan K."/>
            <person name="D'haeseleer P."/>
            <person name="Chain P."/>
            <person name="Bristow J."/>
            <person name="Eisen J.A."/>
            <person name="Markowitz V."/>
            <person name="Hugenholtz P."/>
            <person name="Goker M."/>
            <person name="Pukall R."/>
            <person name="Klenk H.P."/>
            <person name="Kyrpides N.C."/>
        </authorList>
    </citation>
    <scope>NUCLEOTIDE SEQUENCE [LARGE SCALE GENOMIC DNA]</scope>
    <source>
        <strain evidence="3">ATCC 51767 / DSM 10542 / NCFB 3025 / ST-74</strain>
    </source>
</reference>
<protein>
    <submittedName>
        <fullName evidence="2">Fimbrial assembly protein (PilN)</fullName>
    </submittedName>
</protein>
<keyword evidence="1" id="KW-0812">Transmembrane</keyword>
<gene>
    <name evidence="2" type="ordered locus">Sked_17830</name>
</gene>
<dbReference type="EMBL" id="CP001819">
    <property type="protein sequence ID" value="ACZ21710.1"/>
    <property type="molecule type" value="Genomic_DNA"/>
</dbReference>
<dbReference type="KEGG" id="ske:Sked_17830"/>
<keyword evidence="1" id="KW-1133">Transmembrane helix</keyword>
<organism evidence="2 3">
    <name type="scientific">Sanguibacter keddieii (strain ATCC 51767 / DSM 10542 / NCFB 3025 / ST-74)</name>
    <dbReference type="NCBI Taxonomy" id="446469"/>
    <lineage>
        <taxon>Bacteria</taxon>
        <taxon>Bacillati</taxon>
        <taxon>Actinomycetota</taxon>
        <taxon>Actinomycetes</taxon>
        <taxon>Micrococcales</taxon>
        <taxon>Sanguibacteraceae</taxon>
        <taxon>Sanguibacter</taxon>
    </lineage>
</organism>